<gene>
    <name evidence="10" type="ORF">HOLleu_14255</name>
</gene>
<evidence type="ECO:0000256" key="7">
    <source>
        <dbReference type="ARBA" id="ARBA00037107"/>
    </source>
</evidence>
<dbReference type="PANTHER" id="PTHR12447:SF25">
    <property type="entry name" value="ANKYRIN REPEAT DOMAIN-CONTAINING PROTEIN 13C"/>
    <property type="match status" value="1"/>
</dbReference>
<dbReference type="GO" id="GO:0006621">
    <property type="term" value="P:protein retention in ER lumen"/>
    <property type="evidence" value="ECO:0007669"/>
    <property type="project" value="TreeGrafter"/>
</dbReference>
<accession>A0A9Q1HC69</accession>
<dbReference type="SUPFAM" id="SSF48403">
    <property type="entry name" value="Ankyrin repeat"/>
    <property type="match status" value="1"/>
</dbReference>
<evidence type="ECO:0000256" key="1">
    <source>
        <dbReference type="ARBA" id="ARBA00004586"/>
    </source>
</evidence>
<dbReference type="Pfam" id="PF11904">
    <property type="entry name" value="ANKRD13_C"/>
    <property type="match status" value="1"/>
</dbReference>
<evidence type="ECO:0000313" key="10">
    <source>
        <dbReference type="EMBL" id="KAJ8040063.1"/>
    </source>
</evidence>
<evidence type="ECO:0000256" key="5">
    <source>
        <dbReference type="ARBA" id="ARBA00023136"/>
    </source>
</evidence>
<sequence>MENSEETLHEIHRSETNSVIMANTATYPLHEAVFNRNIKSLSANLRKGCDVGMKDIHGNTALHLAVMTGHKECLHLLLAHGAPVKARNLQGWTALAEAVSYGDRLIISHLLKKLKLQSREAMDNRRPQLVEALKQLKDFSMIIRWDFQSWVPLLSRVLPSDVCHIYKRGSAIRVDTTLIEFSDLKWQRGNISIIYDGDLLADHSFLVLDNDNMVYQRMKYEVRVMNGGTEAEIEEEVDLLMSSDIITATLPTEDIEFQRAQSGWIFREDRKETVGSFDAEFYEVTGVTVESRKRREHLSDEDIAKNKAVLESISKGTILEGSFQEPVQKKSLEPPPKQDVSWEEYINAVPGKPPCLGRPIVCKETKKVYKAVVGMCQDFPMDINDLLNILEIFAPVRHISKLRDFIELKLPPGFPVKLDIPLFPTISARVTFEDFQYHTNLSVALFQIPPGFRKDGKSFGQSKE</sequence>
<dbReference type="GO" id="GO:0005102">
    <property type="term" value="F:signaling receptor binding"/>
    <property type="evidence" value="ECO:0007669"/>
    <property type="project" value="TreeGrafter"/>
</dbReference>
<keyword evidence="6" id="KW-0143">Chaperone</keyword>
<feature type="repeat" description="ANK" evidence="8">
    <location>
        <begin position="57"/>
        <end position="89"/>
    </location>
</feature>
<reference evidence="10" key="1">
    <citation type="submission" date="2021-10" db="EMBL/GenBank/DDBJ databases">
        <title>Tropical sea cucumber genome reveals ecological adaptation and Cuvierian tubules defense mechanism.</title>
        <authorList>
            <person name="Chen T."/>
        </authorList>
    </citation>
    <scope>NUCLEOTIDE SEQUENCE</scope>
    <source>
        <strain evidence="10">Nanhai2018</strain>
        <tissue evidence="10">Muscle</tissue>
    </source>
</reference>
<dbReference type="PROSITE" id="PS50088">
    <property type="entry name" value="ANK_REPEAT"/>
    <property type="match status" value="1"/>
</dbReference>
<dbReference type="OrthoDB" id="1585644at2759"/>
<dbReference type="PROSITE" id="PS50297">
    <property type="entry name" value="ANK_REP_REGION"/>
    <property type="match status" value="1"/>
</dbReference>
<evidence type="ECO:0000256" key="4">
    <source>
        <dbReference type="ARBA" id="ARBA00023043"/>
    </source>
</evidence>
<comment type="subcellular location">
    <subcellularLocation>
        <location evidence="1">Endoplasmic reticulum membrane</location>
    </subcellularLocation>
</comment>
<organism evidence="10 11">
    <name type="scientific">Holothuria leucospilota</name>
    <name type="common">Black long sea cucumber</name>
    <name type="synonym">Mertensiothuria leucospilota</name>
    <dbReference type="NCBI Taxonomy" id="206669"/>
    <lineage>
        <taxon>Eukaryota</taxon>
        <taxon>Metazoa</taxon>
        <taxon>Echinodermata</taxon>
        <taxon>Eleutherozoa</taxon>
        <taxon>Echinozoa</taxon>
        <taxon>Holothuroidea</taxon>
        <taxon>Aspidochirotacea</taxon>
        <taxon>Aspidochirotida</taxon>
        <taxon>Holothuriidae</taxon>
        <taxon>Holothuria</taxon>
    </lineage>
</organism>
<comment type="function">
    <text evidence="7">Acts as a molecular chaperone for G protein-coupled receptors, regulating their biogenesis and exit from the ER.</text>
</comment>
<dbReference type="SMART" id="SM00248">
    <property type="entry name" value="ANK"/>
    <property type="match status" value="3"/>
</dbReference>
<dbReference type="InterPro" id="IPR055285">
    <property type="entry name" value="ANKRD13_C"/>
</dbReference>
<keyword evidence="5" id="KW-0472">Membrane</keyword>
<name>A0A9Q1HC69_HOLLE</name>
<feature type="domain" description="Ankyrin repeat" evidence="9">
    <location>
        <begin position="173"/>
        <end position="439"/>
    </location>
</feature>
<evidence type="ECO:0000259" key="9">
    <source>
        <dbReference type="Pfam" id="PF11904"/>
    </source>
</evidence>
<dbReference type="FunFam" id="1.25.40.20:FF:000302">
    <property type="entry name" value="Ankyrin repeat containing protein"/>
    <property type="match status" value="1"/>
</dbReference>
<dbReference type="Proteomes" id="UP001152320">
    <property type="component" value="Chromosome 6"/>
</dbReference>
<evidence type="ECO:0000256" key="6">
    <source>
        <dbReference type="ARBA" id="ARBA00023186"/>
    </source>
</evidence>
<keyword evidence="2" id="KW-0677">Repeat</keyword>
<dbReference type="InterPro" id="IPR021832">
    <property type="entry name" value="ANKRD13"/>
</dbReference>
<protein>
    <submittedName>
        <fullName evidence="10">Ankyrin repeat domain-containing protein 13C</fullName>
    </submittedName>
</protein>
<dbReference type="GO" id="GO:0005789">
    <property type="term" value="C:endoplasmic reticulum membrane"/>
    <property type="evidence" value="ECO:0007669"/>
    <property type="project" value="UniProtKB-SubCell"/>
</dbReference>
<evidence type="ECO:0000256" key="2">
    <source>
        <dbReference type="ARBA" id="ARBA00022737"/>
    </source>
</evidence>
<keyword evidence="4 8" id="KW-0040">ANK repeat</keyword>
<comment type="caution">
    <text evidence="10">The sequence shown here is derived from an EMBL/GenBank/DDBJ whole genome shotgun (WGS) entry which is preliminary data.</text>
</comment>
<evidence type="ECO:0000256" key="3">
    <source>
        <dbReference type="ARBA" id="ARBA00022824"/>
    </source>
</evidence>
<keyword evidence="11" id="KW-1185">Reference proteome</keyword>
<dbReference type="InterPro" id="IPR002110">
    <property type="entry name" value="Ankyrin_rpt"/>
</dbReference>
<dbReference type="Gene3D" id="1.25.40.20">
    <property type="entry name" value="Ankyrin repeat-containing domain"/>
    <property type="match status" value="1"/>
</dbReference>
<dbReference type="InterPro" id="IPR036770">
    <property type="entry name" value="Ankyrin_rpt-contain_sf"/>
</dbReference>
<dbReference type="Pfam" id="PF12796">
    <property type="entry name" value="Ank_2"/>
    <property type="match status" value="1"/>
</dbReference>
<dbReference type="AlphaFoldDB" id="A0A9Q1HC69"/>
<keyword evidence="3" id="KW-0256">Endoplasmic reticulum</keyword>
<evidence type="ECO:0000313" key="11">
    <source>
        <dbReference type="Proteomes" id="UP001152320"/>
    </source>
</evidence>
<proteinExistence type="predicted"/>
<evidence type="ECO:0000256" key="8">
    <source>
        <dbReference type="PROSITE-ProRule" id="PRU00023"/>
    </source>
</evidence>
<dbReference type="PANTHER" id="PTHR12447">
    <property type="entry name" value="ANKYRIN REPEAT DOMAIN-CONTAINING PROTEIN 13"/>
    <property type="match status" value="1"/>
</dbReference>
<dbReference type="EMBL" id="JAIZAY010000006">
    <property type="protein sequence ID" value="KAJ8040063.1"/>
    <property type="molecule type" value="Genomic_DNA"/>
</dbReference>